<dbReference type="InterPro" id="IPR043132">
    <property type="entry name" value="BCAT-like_C"/>
</dbReference>
<dbReference type="GO" id="GO:0046656">
    <property type="term" value="P:folic acid biosynthetic process"/>
    <property type="evidence" value="ECO:0007669"/>
    <property type="project" value="UniProtKB-KW"/>
</dbReference>
<evidence type="ECO:0000256" key="9">
    <source>
        <dbReference type="ARBA" id="ARBA00049529"/>
    </source>
</evidence>
<gene>
    <name evidence="11" type="ORF">KS2013_1090</name>
</gene>
<dbReference type="GO" id="GO:0008696">
    <property type="term" value="F:4-amino-4-deoxychorismate lyase activity"/>
    <property type="evidence" value="ECO:0007669"/>
    <property type="project" value="UniProtKB-UniRule"/>
</dbReference>
<dbReference type="GO" id="GO:0005829">
    <property type="term" value="C:cytosol"/>
    <property type="evidence" value="ECO:0007669"/>
    <property type="project" value="TreeGrafter"/>
</dbReference>
<dbReference type="PATRIC" id="fig|1144748.3.peg.1102"/>
<comment type="similarity">
    <text evidence="2">Belongs to the class-IV pyridoxal-phosphate-dependent aminotransferase family.</text>
</comment>
<dbReference type="PANTHER" id="PTHR42743:SF2">
    <property type="entry name" value="AMINODEOXYCHORISMATE LYASE"/>
    <property type="match status" value="1"/>
</dbReference>
<dbReference type="Gene3D" id="3.20.10.10">
    <property type="entry name" value="D-amino Acid Aminotransferase, subunit A, domain 2"/>
    <property type="match status" value="1"/>
</dbReference>
<dbReference type="InterPro" id="IPR036038">
    <property type="entry name" value="Aminotransferase-like"/>
</dbReference>
<reference evidence="12" key="1">
    <citation type="submission" date="2015-08" db="EMBL/GenBank/DDBJ databases">
        <authorList>
            <person name="Kim K.M."/>
        </authorList>
    </citation>
    <scope>NUCLEOTIDE SEQUENCE [LARGE SCALE GENOMIC DNA]</scope>
    <source>
        <strain evidence="12">KCTC 23892</strain>
    </source>
</reference>
<dbReference type="InterPro" id="IPR001544">
    <property type="entry name" value="Aminotrans_IV"/>
</dbReference>
<dbReference type="RefSeq" id="WP_068990880.1">
    <property type="nucleotide sequence ID" value="NZ_CP012418.1"/>
</dbReference>
<evidence type="ECO:0000256" key="3">
    <source>
        <dbReference type="ARBA" id="ARBA00011738"/>
    </source>
</evidence>
<comment type="subunit">
    <text evidence="3">Homodimer.</text>
</comment>
<dbReference type="GO" id="GO:0030170">
    <property type="term" value="F:pyridoxal phosphate binding"/>
    <property type="evidence" value="ECO:0007669"/>
    <property type="project" value="InterPro"/>
</dbReference>
<sequence>MNSANSDANTMATNLLNGAPSEHIAIDDRGLLYGDGFFTTIRVRENQIEHWPLHAERIQLSAEKLKFPELNIPRIEKELRSFINNQYEDSGVVRLTITRGCGPRGYRAPSEPKFSIIASWSSFVSSGELQNGVELSICETPYSKNSALAGLKHLNRLEQVLAQEEIPESCFDGIMLADDLIVGGSKTNIYFYREGLWLTPSMEVAGVNGTVRRWLLANRRDVQVSVFGLEILSLASHCMVTNALHGVVPVTKIGQHKYDVWPQTAELNRAYCQDSI</sequence>
<name>A0A1B3BAI0_9GAMM</name>
<comment type="catalytic activity">
    <reaction evidence="9">
        <text>4-amino-4-deoxychorismate = 4-aminobenzoate + pyruvate + H(+)</text>
        <dbReference type="Rhea" id="RHEA:16201"/>
        <dbReference type="ChEBI" id="CHEBI:15361"/>
        <dbReference type="ChEBI" id="CHEBI:15378"/>
        <dbReference type="ChEBI" id="CHEBI:17836"/>
        <dbReference type="ChEBI" id="CHEBI:58406"/>
        <dbReference type="EC" id="4.1.3.38"/>
    </reaction>
</comment>
<dbReference type="Pfam" id="PF01063">
    <property type="entry name" value="Aminotran_4"/>
    <property type="match status" value="1"/>
</dbReference>
<comment type="cofactor">
    <cofactor evidence="1">
        <name>pyridoxal 5'-phosphate</name>
        <dbReference type="ChEBI" id="CHEBI:597326"/>
    </cofactor>
</comment>
<dbReference type="InterPro" id="IPR050571">
    <property type="entry name" value="Class-IV_PLP-Dep_Aminotrnsfr"/>
</dbReference>
<dbReference type="EC" id="4.1.3.38" evidence="8 10"/>
<dbReference type="Gene3D" id="3.30.470.10">
    <property type="match status" value="1"/>
</dbReference>
<keyword evidence="12" id="KW-1185">Reference proteome</keyword>
<evidence type="ECO:0000256" key="7">
    <source>
        <dbReference type="ARBA" id="ARBA00035633"/>
    </source>
</evidence>
<comment type="pathway">
    <text evidence="7">Cofactor biosynthesis; tetrahydrofolate biosynthesis; 4-aminobenzoate from chorismate: step 2/2.</text>
</comment>
<evidence type="ECO:0000256" key="5">
    <source>
        <dbReference type="ARBA" id="ARBA00022909"/>
    </source>
</evidence>
<dbReference type="GO" id="GO:0008153">
    <property type="term" value="P:4-aminobenzoate biosynthetic process"/>
    <property type="evidence" value="ECO:0007669"/>
    <property type="project" value="UniProtKB-UniRule"/>
</dbReference>
<dbReference type="EMBL" id="CP012418">
    <property type="protein sequence ID" value="AOE49810.1"/>
    <property type="molecule type" value="Genomic_DNA"/>
</dbReference>
<organism evidence="11 12">
    <name type="scientific">Kangiella sediminilitoris</name>
    <dbReference type="NCBI Taxonomy" id="1144748"/>
    <lineage>
        <taxon>Bacteria</taxon>
        <taxon>Pseudomonadati</taxon>
        <taxon>Pseudomonadota</taxon>
        <taxon>Gammaproteobacteria</taxon>
        <taxon>Kangiellales</taxon>
        <taxon>Kangiellaceae</taxon>
        <taxon>Kangiella</taxon>
    </lineage>
</organism>
<dbReference type="KEGG" id="ksd:KS2013_1090"/>
<evidence type="ECO:0000313" key="11">
    <source>
        <dbReference type="EMBL" id="AOE49810.1"/>
    </source>
</evidence>
<dbReference type="InterPro" id="IPR017824">
    <property type="entry name" value="Aminodeoxychorismate_lyase_IV"/>
</dbReference>
<accession>A0A1B3BAI0</accession>
<keyword evidence="6 11" id="KW-0456">Lyase</keyword>
<keyword evidence="4" id="KW-0663">Pyridoxal phosphate</keyword>
<protein>
    <recommendedName>
        <fullName evidence="8 10">Aminodeoxychorismate lyase</fullName>
        <ecNumber evidence="8 10">4.1.3.38</ecNumber>
    </recommendedName>
</protein>
<dbReference type="AlphaFoldDB" id="A0A1B3BAI0"/>
<dbReference type="OrthoDB" id="9805628at2"/>
<dbReference type="Proteomes" id="UP000094147">
    <property type="component" value="Chromosome"/>
</dbReference>
<evidence type="ECO:0000256" key="1">
    <source>
        <dbReference type="ARBA" id="ARBA00001933"/>
    </source>
</evidence>
<evidence type="ECO:0000256" key="8">
    <source>
        <dbReference type="ARBA" id="ARBA00035676"/>
    </source>
</evidence>
<evidence type="ECO:0000256" key="4">
    <source>
        <dbReference type="ARBA" id="ARBA00022898"/>
    </source>
</evidence>
<dbReference type="NCBIfam" id="TIGR03461">
    <property type="entry name" value="pabC_Proteo"/>
    <property type="match status" value="1"/>
</dbReference>
<keyword evidence="5" id="KW-0289">Folate biosynthesis</keyword>
<evidence type="ECO:0000256" key="10">
    <source>
        <dbReference type="NCBIfam" id="TIGR03461"/>
    </source>
</evidence>
<proteinExistence type="inferred from homology"/>
<evidence type="ECO:0000256" key="6">
    <source>
        <dbReference type="ARBA" id="ARBA00023239"/>
    </source>
</evidence>
<dbReference type="SUPFAM" id="SSF56752">
    <property type="entry name" value="D-aminoacid aminotransferase-like PLP-dependent enzymes"/>
    <property type="match status" value="1"/>
</dbReference>
<evidence type="ECO:0000256" key="2">
    <source>
        <dbReference type="ARBA" id="ARBA00009320"/>
    </source>
</evidence>
<dbReference type="STRING" id="1144748.KS2013_1090"/>
<evidence type="ECO:0000313" key="12">
    <source>
        <dbReference type="Proteomes" id="UP000094147"/>
    </source>
</evidence>
<dbReference type="InterPro" id="IPR043131">
    <property type="entry name" value="BCAT-like_N"/>
</dbReference>
<dbReference type="PANTHER" id="PTHR42743">
    <property type="entry name" value="AMINO-ACID AMINOTRANSFERASE"/>
    <property type="match status" value="1"/>
</dbReference>